<dbReference type="GO" id="GO:0009626">
    <property type="term" value="P:plant-type hypersensitive response"/>
    <property type="evidence" value="ECO:0007669"/>
    <property type="project" value="UniProtKB-KW"/>
</dbReference>
<dbReference type="InterPro" id="IPR006121">
    <property type="entry name" value="HMA_dom"/>
</dbReference>
<dbReference type="Proteomes" id="UP000325081">
    <property type="component" value="Unassembled WGS sequence"/>
</dbReference>
<dbReference type="EMBL" id="BKCP01007070">
    <property type="protein sequence ID" value="GER44635.1"/>
    <property type="molecule type" value="Genomic_DNA"/>
</dbReference>
<dbReference type="InterPro" id="IPR036163">
    <property type="entry name" value="HMA_dom_sf"/>
</dbReference>
<evidence type="ECO:0000256" key="3">
    <source>
        <dbReference type="ARBA" id="ARBA00022723"/>
    </source>
</evidence>
<dbReference type="PANTHER" id="PTHR45868:SF19">
    <property type="entry name" value="HEAVY METAL-ASSOCIATED ISOPRENYLATED PLANT PROTEIN 37"/>
    <property type="match status" value="1"/>
</dbReference>
<organism evidence="8 9">
    <name type="scientific">Striga asiatica</name>
    <name type="common">Asiatic witchweed</name>
    <name type="synonym">Buchnera asiatica</name>
    <dbReference type="NCBI Taxonomy" id="4170"/>
    <lineage>
        <taxon>Eukaryota</taxon>
        <taxon>Viridiplantae</taxon>
        <taxon>Streptophyta</taxon>
        <taxon>Embryophyta</taxon>
        <taxon>Tracheophyta</taxon>
        <taxon>Spermatophyta</taxon>
        <taxon>Magnoliopsida</taxon>
        <taxon>eudicotyledons</taxon>
        <taxon>Gunneridae</taxon>
        <taxon>Pentapetalae</taxon>
        <taxon>asterids</taxon>
        <taxon>lamiids</taxon>
        <taxon>Lamiales</taxon>
        <taxon>Orobanchaceae</taxon>
        <taxon>Buchnereae</taxon>
        <taxon>Striga</taxon>
    </lineage>
</organism>
<evidence type="ECO:0000313" key="9">
    <source>
        <dbReference type="Proteomes" id="UP000325081"/>
    </source>
</evidence>
<keyword evidence="2" id="KW-0488">Methylation</keyword>
<accession>A0A5A7QH12</accession>
<keyword evidence="4" id="KW-0636">Prenylation</keyword>
<dbReference type="AlphaFoldDB" id="A0A5A7QH12"/>
<dbReference type="SUPFAM" id="SSF55008">
    <property type="entry name" value="HMA, heavy metal-associated domain"/>
    <property type="match status" value="1"/>
</dbReference>
<evidence type="ECO:0000256" key="1">
    <source>
        <dbReference type="ARBA" id="ARBA00004170"/>
    </source>
</evidence>
<dbReference type="CDD" id="cd00371">
    <property type="entry name" value="HMA"/>
    <property type="match status" value="1"/>
</dbReference>
<evidence type="ECO:0000256" key="6">
    <source>
        <dbReference type="SAM" id="MobiDB-lite"/>
    </source>
</evidence>
<reference evidence="9" key="1">
    <citation type="journal article" date="2019" name="Curr. Biol.">
        <title>Genome Sequence of Striga asiatica Provides Insight into the Evolution of Plant Parasitism.</title>
        <authorList>
            <person name="Yoshida S."/>
            <person name="Kim S."/>
            <person name="Wafula E.K."/>
            <person name="Tanskanen J."/>
            <person name="Kim Y.M."/>
            <person name="Honaas L."/>
            <person name="Yang Z."/>
            <person name="Spallek T."/>
            <person name="Conn C.E."/>
            <person name="Ichihashi Y."/>
            <person name="Cheong K."/>
            <person name="Cui S."/>
            <person name="Der J.P."/>
            <person name="Gundlach H."/>
            <person name="Jiao Y."/>
            <person name="Hori C."/>
            <person name="Ishida J.K."/>
            <person name="Kasahara H."/>
            <person name="Kiba T."/>
            <person name="Kim M.S."/>
            <person name="Koo N."/>
            <person name="Laohavisit A."/>
            <person name="Lee Y.H."/>
            <person name="Lumba S."/>
            <person name="McCourt P."/>
            <person name="Mortimer J.C."/>
            <person name="Mutuku J.M."/>
            <person name="Nomura T."/>
            <person name="Sasaki-Sekimoto Y."/>
            <person name="Seto Y."/>
            <person name="Wang Y."/>
            <person name="Wakatake T."/>
            <person name="Sakakibara H."/>
            <person name="Demura T."/>
            <person name="Yamaguchi S."/>
            <person name="Yoneyama K."/>
            <person name="Manabe R.I."/>
            <person name="Nelson D.C."/>
            <person name="Schulman A.H."/>
            <person name="Timko M.P."/>
            <person name="dePamphilis C.W."/>
            <person name="Choi D."/>
            <person name="Shirasu K."/>
        </authorList>
    </citation>
    <scope>NUCLEOTIDE SEQUENCE [LARGE SCALE GENOMIC DNA]</scope>
    <source>
        <strain evidence="9">cv. UVA1</strain>
    </source>
</reference>
<comment type="caution">
    <text evidence="8">The sequence shown here is derived from an EMBL/GenBank/DDBJ whole genome shotgun (WGS) entry which is preliminary data.</text>
</comment>
<dbReference type="GO" id="GO:0046872">
    <property type="term" value="F:metal ion binding"/>
    <property type="evidence" value="ECO:0007669"/>
    <property type="project" value="UniProtKB-KW"/>
</dbReference>
<comment type="subcellular location">
    <subcellularLocation>
        <location evidence="1">Membrane</location>
        <topology evidence="1">Peripheral membrane protein</topology>
    </subcellularLocation>
</comment>
<keyword evidence="3" id="KW-0479">Metal-binding</keyword>
<evidence type="ECO:0000256" key="2">
    <source>
        <dbReference type="ARBA" id="ARBA00022481"/>
    </source>
</evidence>
<dbReference type="Gene3D" id="3.30.70.100">
    <property type="match status" value="1"/>
</dbReference>
<evidence type="ECO:0000256" key="5">
    <source>
        <dbReference type="ARBA" id="ARBA00024045"/>
    </source>
</evidence>
<keyword evidence="9" id="KW-1185">Reference proteome</keyword>
<sequence length="325" mass="36768">MTKDEDFKLLKIQTCALRVNIHCDGCKEKVKKILQRIEGVYKVNIDVEQQRVTISGIIESNALIKKLIRAGKHAEPWSQKPSQNHKQKSNCTKLDDNNKKMPKNNNMNAEKPMKNLESSLKPQQKFPFITEENGCSSDEFDEEREMQLFREKMNQFAFLKQQSEANAKKINVGPFNGPTQNMVLRGINQNGLAEQKMFQNGVMMNNNNKNLQFGGANVKNHSEGTEIGNMMSLAGFHANGVNANNHGFNQFNHPASSAMMMMNLQNRAQPQMMYNRSPFVPSSTTGYYYNYGPVPYPTVPYSSIEPECSAHDMFSDENTGSCSVM</sequence>
<dbReference type="Pfam" id="PF00403">
    <property type="entry name" value="HMA"/>
    <property type="match status" value="1"/>
</dbReference>
<evidence type="ECO:0000256" key="4">
    <source>
        <dbReference type="ARBA" id="ARBA00023289"/>
    </source>
</evidence>
<evidence type="ECO:0000259" key="7">
    <source>
        <dbReference type="PROSITE" id="PS50846"/>
    </source>
</evidence>
<name>A0A5A7QH12_STRAF</name>
<dbReference type="OrthoDB" id="689350at2759"/>
<dbReference type="PROSITE" id="PS50846">
    <property type="entry name" value="HMA_2"/>
    <property type="match status" value="1"/>
</dbReference>
<gene>
    <name evidence="8" type="ORF">STAS_21535</name>
</gene>
<feature type="domain" description="HMA" evidence="7">
    <location>
        <begin position="12"/>
        <end position="75"/>
    </location>
</feature>
<comment type="similarity">
    <text evidence="5">Belongs to the HIPP family.</text>
</comment>
<proteinExistence type="inferred from homology"/>
<keyword evidence="4" id="KW-0449">Lipoprotein</keyword>
<evidence type="ECO:0000313" key="8">
    <source>
        <dbReference type="EMBL" id="GER44635.1"/>
    </source>
</evidence>
<dbReference type="GO" id="GO:0016020">
    <property type="term" value="C:membrane"/>
    <property type="evidence" value="ECO:0007669"/>
    <property type="project" value="UniProtKB-SubCell"/>
</dbReference>
<feature type="region of interest" description="Disordered" evidence="6">
    <location>
        <begin position="74"/>
        <end position="110"/>
    </location>
</feature>
<protein>
    <submittedName>
        <fullName evidence="8">Heavy metal transport/detoxification superfamily protein</fullName>
    </submittedName>
</protein>
<dbReference type="PANTHER" id="PTHR45868">
    <property type="entry name" value="HEAVY METAL-ASSOCIATED ISOPRENYLATED PLANT PROTEIN 33-RELATED"/>
    <property type="match status" value="1"/>
</dbReference>